<keyword evidence="3" id="KW-0813">Transport</keyword>
<evidence type="ECO:0000256" key="4">
    <source>
        <dbReference type="ARBA" id="ARBA00022528"/>
    </source>
</evidence>
<dbReference type="EMBL" id="JAPFFF010000003">
    <property type="protein sequence ID" value="KAK8895194.1"/>
    <property type="molecule type" value="Genomic_DNA"/>
</dbReference>
<dbReference type="InterPro" id="IPR027417">
    <property type="entry name" value="P-loop_NTPase"/>
</dbReference>
<evidence type="ECO:0000259" key="17">
    <source>
        <dbReference type="PROSITE" id="PS51720"/>
    </source>
</evidence>
<reference evidence="18 19" key="1">
    <citation type="submission" date="2024-04" db="EMBL/GenBank/DDBJ databases">
        <title>Tritrichomonas musculus Genome.</title>
        <authorList>
            <person name="Alves-Ferreira E."/>
            <person name="Grigg M."/>
            <person name="Lorenzi H."/>
            <person name="Galac M."/>
        </authorList>
    </citation>
    <scope>NUCLEOTIDE SEQUENCE [LARGE SCALE GENOMIC DNA]</scope>
    <source>
        <strain evidence="18 19">EAF2021</strain>
    </source>
</reference>
<comment type="cofactor">
    <cofactor evidence="1">
        <name>Mg(2+)</name>
        <dbReference type="ChEBI" id="CHEBI:18420"/>
    </cofactor>
</comment>
<feature type="domain" description="AIG1-type G" evidence="17">
    <location>
        <begin position="15"/>
        <end position="218"/>
    </location>
</feature>
<dbReference type="SUPFAM" id="SSF52540">
    <property type="entry name" value="P-loop containing nucleoside triphosphate hydrolases"/>
    <property type="match status" value="1"/>
</dbReference>
<evidence type="ECO:0000256" key="9">
    <source>
        <dbReference type="ARBA" id="ARBA00022801"/>
    </source>
</evidence>
<dbReference type="Pfam" id="PF04548">
    <property type="entry name" value="AIG1"/>
    <property type="match status" value="1"/>
</dbReference>
<evidence type="ECO:0000313" key="18">
    <source>
        <dbReference type="EMBL" id="KAK8895194.1"/>
    </source>
</evidence>
<keyword evidence="19" id="KW-1185">Reference proteome</keyword>
<evidence type="ECO:0000256" key="16">
    <source>
        <dbReference type="ARBA" id="ARBA00024013"/>
    </source>
</evidence>
<dbReference type="PROSITE" id="PS51720">
    <property type="entry name" value="G_AIG1"/>
    <property type="match status" value="1"/>
</dbReference>
<evidence type="ECO:0000256" key="1">
    <source>
        <dbReference type="ARBA" id="ARBA00001946"/>
    </source>
</evidence>
<evidence type="ECO:0000256" key="8">
    <source>
        <dbReference type="ARBA" id="ARBA00022741"/>
    </source>
</evidence>
<keyword evidence="13" id="KW-1133">Transmembrane helix</keyword>
<dbReference type="Gene3D" id="3.40.50.300">
    <property type="entry name" value="P-loop containing nucleotide triphosphate hydrolases"/>
    <property type="match status" value="1"/>
</dbReference>
<keyword evidence="8" id="KW-0547">Nucleotide-binding</keyword>
<accession>A0ABR2KVP2</accession>
<dbReference type="Proteomes" id="UP001470230">
    <property type="component" value="Unassembled WGS sequence"/>
</dbReference>
<keyword evidence="10" id="KW-1002">Plastid outer membrane</keyword>
<evidence type="ECO:0000256" key="10">
    <source>
        <dbReference type="ARBA" id="ARBA00022805"/>
    </source>
</evidence>
<evidence type="ECO:0000256" key="13">
    <source>
        <dbReference type="ARBA" id="ARBA00022989"/>
    </source>
</evidence>
<dbReference type="PANTHER" id="PTHR10903:SF135">
    <property type="entry name" value="TRANSLOCASE OF CHLOROPLAST 120, CHLOROPLASTIC-RELATED"/>
    <property type="match status" value="1"/>
</dbReference>
<keyword evidence="7" id="KW-0479">Metal-binding</keyword>
<dbReference type="InterPro" id="IPR045058">
    <property type="entry name" value="GIMA/IAN/Toc"/>
</dbReference>
<dbReference type="PANTHER" id="PTHR10903">
    <property type="entry name" value="GTPASE, IMAP FAMILY MEMBER-RELATED"/>
    <property type="match status" value="1"/>
</dbReference>
<evidence type="ECO:0000256" key="2">
    <source>
        <dbReference type="ARBA" id="ARBA00004167"/>
    </source>
</evidence>
<evidence type="ECO:0000256" key="3">
    <source>
        <dbReference type="ARBA" id="ARBA00022448"/>
    </source>
</evidence>
<evidence type="ECO:0000256" key="12">
    <source>
        <dbReference type="ARBA" id="ARBA00022927"/>
    </source>
</evidence>
<sequence>MEKINNYSVEYQYIRKVKKICLIGDTGAEKSSFGNYYLGKEEFAASDSTDPVTLEAVAKSNEVEGCKRWVIDTEGLNDGQSINAVQIQNLAKLMRNYERGVNAITIVLNGQYDRFSQGVKDIIKFAYNAFGTKEALNHICIVFTKYYDTRRPNRETKRTMYKEAVRKYLSEISGIALEQIPEIPIFFVDCYPDDDNEDTKENMIQFHGWVVSREPLDT</sequence>
<evidence type="ECO:0000256" key="7">
    <source>
        <dbReference type="ARBA" id="ARBA00022723"/>
    </source>
</evidence>
<evidence type="ECO:0000256" key="11">
    <source>
        <dbReference type="ARBA" id="ARBA00022842"/>
    </source>
</evidence>
<evidence type="ECO:0000256" key="5">
    <source>
        <dbReference type="ARBA" id="ARBA00022640"/>
    </source>
</evidence>
<evidence type="ECO:0000256" key="6">
    <source>
        <dbReference type="ARBA" id="ARBA00022692"/>
    </source>
</evidence>
<evidence type="ECO:0000256" key="14">
    <source>
        <dbReference type="ARBA" id="ARBA00023134"/>
    </source>
</evidence>
<keyword evidence="15" id="KW-0472">Membrane</keyword>
<organism evidence="18 19">
    <name type="scientific">Tritrichomonas musculus</name>
    <dbReference type="NCBI Taxonomy" id="1915356"/>
    <lineage>
        <taxon>Eukaryota</taxon>
        <taxon>Metamonada</taxon>
        <taxon>Parabasalia</taxon>
        <taxon>Tritrichomonadida</taxon>
        <taxon>Tritrichomonadidae</taxon>
        <taxon>Tritrichomonas</taxon>
    </lineage>
</organism>
<evidence type="ECO:0000313" key="19">
    <source>
        <dbReference type="Proteomes" id="UP001470230"/>
    </source>
</evidence>
<comment type="caution">
    <text evidence="18">The sequence shown here is derived from an EMBL/GenBank/DDBJ whole genome shotgun (WGS) entry which is preliminary data.</text>
</comment>
<keyword evidence="11" id="KW-0460">Magnesium</keyword>
<dbReference type="InterPro" id="IPR006703">
    <property type="entry name" value="G_AIG1"/>
</dbReference>
<protein>
    <recommendedName>
        <fullName evidence="17">AIG1-type G domain-containing protein</fullName>
    </recommendedName>
</protein>
<comment type="subcellular location">
    <subcellularLocation>
        <location evidence="2">Membrane</location>
        <topology evidence="2">Single-pass membrane protein</topology>
    </subcellularLocation>
    <subcellularLocation>
        <location evidence="16">Plastid</location>
        <location evidence="16">Chloroplast outer membrane</location>
    </subcellularLocation>
</comment>
<gene>
    <name evidence="18" type="ORF">M9Y10_023636</name>
</gene>
<keyword evidence="14" id="KW-0342">GTP-binding</keyword>
<name>A0ABR2KVP2_9EUKA</name>
<keyword evidence="5" id="KW-0934">Plastid</keyword>
<proteinExistence type="predicted"/>
<keyword evidence="9" id="KW-0378">Hydrolase</keyword>
<evidence type="ECO:0000256" key="15">
    <source>
        <dbReference type="ARBA" id="ARBA00023136"/>
    </source>
</evidence>
<keyword evidence="4" id="KW-0150">Chloroplast</keyword>
<keyword evidence="6" id="KW-0812">Transmembrane</keyword>
<keyword evidence="12" id="KW-0653">Protein transport</keyword>